<feature type="compositionally biased region" description="Polar residues" evidence="1">
    <location>
        <begin position="135"/>
        <end position="148"/>
    </location>
</feature>
<evidence type="ECO:0000256" key="1">
    <source>
        <dbReference type="SAM" id="MobiDB-lite"/>
    </source>
</evidence>
<organism evidence="3 4">
    <name type="scientific">Drosophila willistoni</name>
    <name type="common">Fruit fly</name>
    <dbReference type="NCBI Taxonomy" id="7260"/>
    <lineage>
        <taxon>Eukaryota</taxon>
        <taxon>Metazoa</taxon>
        <taxon>Ecdysozoa</taxon>
        <taxon>Arthropoda</taxon>
        <taxon>Hexapoda</taxon>
        <taxon>Insecta</taxon>
        <taxon>Pterygota</taxon>
        <taxon>Neoptera</taxon>
        <taxon>Endopterygota</taxon>
        <taxon>Diptera</taxon>
        <taxon>Brachycera</taxon>
        <taxon>Muscomorpha</taxon>
        <taxon>Ephydroidea</taxon>
        <taxon>Drosophilidae</taxon>
        <taxon>Drosophila</taxon>
        <taxon>Sophophora</taxon>
    </lineage>
</organism>
<dbReference type="eggNOG" id="ENOG502RWJW">
    <property type="taxonomic scope" value="Eukaryota"/>
</dbReference>
<sequence length="349" mass="37790">MENLHLNLGDTPKHTIVAKNGIILSQSYGQKFGHAHKMNHNSNNHNNNNHNGSSNHHSKMQQMHIQMERALNGDNSLSLGHHYDSSSSGSNAGGGGGGQGQGHHFNYTHGQTYAHGMDNGDSLAVVSSMREMKGRTQSSYHHSTSPSGTALDSVSAAAGASSSYLYNPQLNVAAASFTPSRSQGLLGLPISSQSQPLLQTPHVSSSQVLVQKSGHGNGHGNGNGNGNGSANGSGHGNGHGHGQNTRWRRQPLPDLFNAVLGLMRELNRSVSYPEIISTLSIRLQRTEADLKRHVPHTLHSAVTNGYLRKDGNRYTLLSELEQVEIMRRNQEAAQRAKELEKEPLSWRKR</sequence>
<evidence type="ECO:0000313" key="4">
    <source>
        <dbReference type="Proteomes" id="UP000007798"/>
    </source>
</evidence>
<feature type="compositionally biased region" description="Gly residues" evidence="1">
    <location>
        <begin position="91"/>
        <end position="101"/>
    </location>
</feature>
<feature type="region of interest" description="Disordered" evidence="1">
    <location>
        <begin position="197"/>
        <end position="249"/>
    </location>
</feature>
<dbReference type="InParanoid" id="B4NP96"/>
<feature type="compositionally biased region" description="Low complexity" evidence="1">
    <location>
        <begin position="40"/>
        <end position="55"/>
    </location>
</feature>
<dbReference type="HOGENOM" id="CLU_565352_0_0_1"/>
<proteinExistence type="predicted"/>
<dbReference type="AlphaFoldDB" id="B4NP96"/>
<feature type="region of interest" description="Disordered" evidence="1">
    <location>
        <begin position="74"/>
        <end position="113"/>
    </location>
</feature>
<dbReference type="Proteomes" id="UP000007798">
    <property type="component" value="Unassembled WGS sequence"/>
</dbReference>
<feature type="region of interest" description="Disordered" evidence="1">
    <location>
        <begin position="130"/>
        <end position="152"/>
    </location>
</feature>
<evidence type="ECO:0000313" key="3">
    <source>
        <dbReference type="EMBL" id="EDW86336.2"/>
    </source>
</evidence>
<feature type="compositionally biased region" description="Polar residues" evidence="1">
    <location>
        <begin position="197"/>
        <end position="210"/>
    </location>
</feature>
<feature type="region of interest" description="Disordered" evidence="1">
    <location>
        <begin position="37"/>
        <end position="62"/>
    </location>
</feature>
<reference evidence="3 4" key="1">
    <citation type="journal article" date="2007" name="Nature">
        <title>Evolution of genes and genomes on the Drosophila phylogeny.</title>
        <authorList>
            <consortium name="Drosophila 12 Genomes Consortium"/>
            <person name="Clark A.G."/>
            <person name="Eisen M.B."/>
            <person name="Smith D.R."/>
            <person name="Bergman C.M."/>
            <person name="Oliver B."/>
            <person name="Markow T.A."/>
            <person name="Kaufman T.C."/>
            <person name="Kellis M."/>
            <person name="Gelbart W."/>
            <person name="Iyer V.N."/>
            <person name="Pollard D.A."/>
            <person name="Sackton T.B."/>
            <person name="Larracuente A.M."/>
            <person name="Singh N.D."/>
            <person name="Abad J.P."/>
            <person name="Abt D.N."/>
            <person name="Adryan B."/>
            <person name="Aguade M."/>
            <person name="Akashi H."/>
            <person name="Anderson W.W."/>
            <person name="Aquadro C.F."/>
            <person name="Ardell D.H."/>
            <person name="Arguello R."/>
            <person name="Artieri C.G."/>
            <person name="Barbash D.A."/>
            <person name="Barker D."/>
            <person name="Barsanti P."/>
            <person name="Batterham P."/>
            <person name="Batzoglou S."/>
            <person name="Begun D."/>
            <person name="Bhutkar A."/>
            <person name="Blanco E."/>
            <person name="Bosak S.A."/>
            <person name="Bradley R.K."/>
            <person name="Brand A.D."/>
            <person name="Brent M.R."/>
            <person name="Brooks A.N."/>
            <person name="Brown R.H."/>
            <person name="Butlin R.K."/>
            <person name="Caggese C."/>
            <person name="Calvi B.R."/>
            <person name="Bernardo de Carvalho A."/>
            <person name="Caspi A."/>
            <person name="Castrezana S."/>
            <person name="Celniker S.E."/>
            <person name="Chang J.L."/>
            <person name="Chapple C."/>
            <person name="Chatterji S."/>
            <person name="Chinwalla A."/>
            <person name="Civetta A."/>
            <person name="Clifton S.W."/>
            <person name="Comeron J.M."/>
            <person name="Costello J.C."/>
            <person name="Coyne J.A."/>
            <person name="Daub J."/>
            <person name="David R.G."/>
            <person name="Delcher A.L."/>
            <person name="Delehaunty K."/>
            <person name="Do C.B."/>
            <person name="Ebling H."/>
            <person name="Edwards K."/>
            <person name="Eickbush T."/>
            <person name="Evans J.D."/>
            <person name="Filipski A."/>
            <person name="Findeiss S."/>
            <person name="Freyhult E."/>
            <person name="Fulton L."/>
            <person name="Fulton R."/>
            <person name="Garcia A.C."/>
            <person name="Gardiner A."/>
            <person name="Garfield D.A."/>
            <person name="Garvin B.E."/>
            <person name="Gibson G."/>
            <person name="Gilbert D."/>
            <person name="Gnerre S."/>
            <person name="Godfrey J."/>
            <person name="Good R."/>
            <person name="Gotea V."/>
            <person name="Gravely B."/>
            <person name="Greenberg A.J."/>
            <person name="Griffiths-Jones S."/>
            <person name="Gross S."/>
            <person name="Guigo R."/>
            <person name="Gustafson E.A."/>
            <person name="Haerty W."/>
            <person name="Hahn M.W."/>
            <person name="Halligan D.L."/>
            <person name="Halpern A.L."/>
            <person name="Halter G.M."/>
            <person name="Han M.V."/>
            <person name="Heger A."/>
            <person name="Hillier L."/>
            <person name="Hinrichs A.S."/>
            <person name="Holmes I."/>
            <person name="Hoskins R.A."/>
            <person name="Hubisz M.J."/>
            <person name="Hultmark D."/>
            <person name="Huntley M.A."/>
            <person name="Jaffe D.B."/>
            <person name="Jagadeeshan S."/>
            <person name="Jeck W.R."/>
            <person name="Johnson J."/>
            <person name="Jones C.D."/>
            <person name="Jordan W.C."/>
            <person name="Karpen G.H."/>
            <person name="Kataoka E."/>
            <person name="Keightley P.D."/>
            <person name="Kheradpour P."/>
            <person name="Kirkness E.F."/>
            <person name="Koerich L.B."/>
            <person name="Kristiansen K."/>
            <person name="Kudrna D."/>
            <person name="Kulathinal R.J."/>
            <person name="Kumar S."/>
            <person name="Kwok R."/>
            <person name="Lander E."/>
            <person name="Langley C.H."/>
            <person name="Lapoint R."/>
            <person name="Lazzaro B.P."/>
            <person name="Lee S.J."/>
            <person name="Levesque L."/>
            <person name="Li R."/>
            <person name="Lin C.F."/>
            <person name="Lin M.F."/>
            <person name="Lindblad-Toh K."/>
            <person name="Llopart A."/>
            <person name="Long M."/>
            <person name="Low L."/>
            <person name="Lozovsky E."/>
            <person name="Lu J."/>
            <person name="Luo M."/>
            <person name="Machado C.A."/>
            <person name="Makalowski W."/>
            <person name="Marzo M."/>
            <person name="Matsuda M."/>
            <person name="Matzkin L."/>
            <person name="McAllister B."/>
            <person name="McBride C.S."/>
            <person name="McKernan B."/>
            <person name="McKernan K."/>
            <person name="Mendez-Lago M."/>
            <person name="Minx P."/>
            <person name="Mollenhauer M.U."/>
            <person name="Montooth K."/>
            <person name="Mount S.M."/>
            <person name="Mu X."/>
            <person name="Myers E."/>
            <person name="Negre B."/>
            <person name="Newfeld S."/>
            <person name="Nielsen R."/>
            <person name="Noor M.A."/>
            <person name="O'Grady P."/>
            <person name="Pachter L."/>
            <person name="Papaceit M."/>
            <person name="Parisi M.J."/>
            <person name="Parisi M."/>
            <person name="Parts L."/>
            <person name="Pedersen J.S."/>
            <person name="Pesole G."/>
            <person name="Phillippy A.M."/>
            <person name="Ponting C.P."/>
            <person name="Pop M."/>
            <person name="Porcelli D."/>
            <person name="Powell J.R."/>
            <person name="Prohaska S."/>
            <person name="Pruitt K."/>
            <person name="Puig M."/>
            <person name="Quesneville H."/>
            <person name="Ram K.R."/>
            <person name="Rand D."/>
            <person name="Rasmussen M.D."/>
            <person name="Reed L.K."/>
            <person name="Reenan R."/>
            <person name="Reily A."/>
            <person name="Remington K.A."/>
            <person name="Rieger T.T."/>
            <person name="Ritchie M.G."/>
            <person name="Robin C."/>
            <person name="Rogers Y.H."/>
            <person name="Rohde C."/>
            <person name="Rozas J."/>
            <person name="Rubenfield M.J."/>
            <person name="Ruiz A."/>
            <person name="Russo S."/>
            <person name="Salzberg S.L."/>
            <person name="Sanchez-Gracia A."/>
            <person name="Saranga D.J."/>
            <person name="Sato H."/>
            <person name="Schaeffer S.W."/>
            <person name="Schatz M.C."/>
            <person name="Schlenke T."/>
            <person name="Schwartz R."/>
            <person name="Segarra C."/>
            <person name="Singh R.S."/>
            <person name="Sirot L."/>
            <person name="Sirota M."/>
            <person name="Sisneros N.B."/>
            <person name="Smith C.D."/>
            <person name="Smith T.F."/>
            <person name="Spieth J."/>
            <person name="Stage D.E."/>
            <person name="Stark A."/>
            <person name="Stephan W."/>
            <person name="Strausberg R.L."/>
            <person name="Strempel S."/>
            <person name="Sturgill D."/>
            <person name="Sutton G."/>
            <person name="Sutton G.G."/>
            <person name="Tao W."/>
            <person name="Teichmann S."/>
            <person name="Tobari Y.N."/>
            <person name="Tomimura Y."/>
            <person name="Tsolas J.M."/>
            <person name="Valente V.L."/>
            <person name="Venter E."/>
            <person name="Venter J.C."/>
            <person name="Vicario S."/>
            <person name="Vieira F.G."/>
            <person name="Vilella A.J."/>
            <person name="Villasante A."/>
            <person name="Walenz B."/>
            <person name="Wang J."/>
            <person name="Wasserman M."/>
            <person name="Watts T."/>
            <person name="Wilson D."/>
            <person name="Wilson R.K."/>
            <person name="Wing R.A."/>
            <person name="Wolfner M.F."/>
            <person name="Wong A."/>
            <person name="Wong G.K."/>
            <person name="Wu C.I."/>
            <person name="Wu G."/>
            <person name="Yamamoto D."/>
            <person name="Yang H.P."/>
            <person name="Yang S.P."/>
            <person name="Yorke J.A."/>
            <person name="Yoshida K."/>
            <person name="Zdobnov E."/>
            <person name="Zhang P."/>
            <person name="Zhang Y."/>
            <person name="Zimin A.V."/>
            <person name="Baldwin J."/>
            <person name="Abdouelleil A."/>
            <person name="Abdulkadir J."/>
            <person name="Abebe A."/>
            <person name="Abera B."/>
            <person name="Abreu J."/>
            <person name="Acer S.C."/>
            <person name="Aftuck L."/>
            <person name="Alexander A."/>
            <person name="An P."/>
            <person name="Anderson E."/>
            <person name="Anderson S."/>
            <person name="Arachi H."/>
            <person name="Azer M."/>
            <person name="Bachantsang P."/>
            <person name="Barry A."/>
            <person name="Bayul T."/>
            <person name="Berlin A."/>
            <person name="Bessette D."/>
            <person name="Bloom T."/>
            <person name="Blye J."/>
            <person name="Boguslavskiy L."/>
            <person name="Bonnet C."/>
            <person name="Boukhgalter B."/>
            <person name="Bourzgui I."/>
            <person name="Brown A."/>
            <person name="Cahill P."/>
            <person name="Channer S."/>
            <person name="Cheshatsang Y."/>
            <person name="Chuda L."/>
            <person name="Citroen M."/>
            <person name="Collymore A."/>
            <person name="Cooke P."/>
            <person name="Costello M."/>
            <person name="D'Aco K."/>
            <person name="Daza R."/>
            <person name="De Haan G."/>
            <person name="DeGray S."/>
            <person name="DeMaso C."/>
            <person name="Dhargay N."/>
            <person name="Dooley K."/>
            <person name="Dooley E."/>
            <person name="Doricent M."/>
            <person name="Dorje P."/>
            <person name="Dorjee K."/>
            <person name="Dupes A."/>
            <person name="Elong R."/>
            <person name="Falk J."/>
            <person name="Farina A."/>
            <person name="Faro S."/>
            <person name="Ferguson D."/>
            <person name="Fisher S."/>
            <person name="Foley C.D."/>
            <person name="Franke A."/>
            <person name="Friedrich D."/>
            <person name="Gadbois L."/>
            <person name="Gearin G."/>
            <person name="Gearin C.R."/>
            <person name="Giannoukos G."/>
            <person name="Goode T."/>
            <person name="Graham J."/>
            <person name="Grandbois E."/>
            <person name="Grewal S."/>
            <person name="Gyaltsen K."/>
            <person name="Hafez N."/>
            <person name="Hagos B."/>
            <person name="Hall J."/>
            <person name="Henson C."/>
            <person name="Hollinger A."/>
            <person name="Honan T."/>
            <person name="Huard M.D."/>
            <person name="Hughes L."/>
            <person name="Hurhula B."/>
            <person name="Husby M.E."/>
            <person name="Kamat A."/>
            <person name="Kanga B."/>
            <person name="Kashin S."/>
            <person name="Khazanovich D."/>
            <person name="Kisner P."/>
            <person name="Lance K."/>
            <person name="Lara M."/>
            <person name="Lee W."/>
            <person name="Lennon N."/>
            <person name="Letendre F."/>
            <person name="LeVine R."/>
            <person name="Lipovsky A."/>
            <person name="Liu X."/>
            <person name="Liu J."/>
            <person name="Liu S."/>
            <person name="Lokyitsang T."/>
            <person name="Lokyitsang Y."/>
            <person name="Lubonja R."/>
            <person name="Lui A."/>
            <person name="MacDonald P."/>
            <person name="Magnisalis V."/>
            <person name="Maru K."/>
            <person name="Matthews C."/>
            <person name="McCusker W."/>
            <person name="McDonough S."/>
            <person name="Mehta T."/>
            <person name="Meldrim J."/>
            <person name="Meneus L."/>
            <person name="Mihai O."/>
            <person name="Mihalev A."/>
            <person name="Mihova T."/>
            <person name="Mittelman R."/>
            <person name="Mlenga V."/>
            <person name="Montmayeur A."/>
            <person name="Mulrain L."/>
            <person name="Navidi A."/>
            <person name="Naylor J."/>
            <person name="Negash T."/>
            <person name="Nguyen T."/>
            <person name="Nguyen N."/>
            <person name="Nicol R."/>
            <person name="Norbu C."/>
            <person name="Norbu N."/>
            <person name="Novod N."/>
            <person name="O'Neill B."/>
            <person name="Osman S."/>
            <person name="Markiewicz E."/>
            <person name="Oyono O.L."/>
            <person name="Patti C."/>
            <person name="Phunkhang P."/>
            <person name="Pierre F."/>
            <person name="Priest M."/>
            <person name="Raghuraman S."/>
            <person name="Rege F."/>
            <person name="Reyes R."/>
            <person name="Rise C."/>
            <person name="Rogov P."/>
            <person name="Ross K."/>
            <person name="Ryan E."/>
            <person name="Settipalli S."/>
            <person name="Shea T."/>
            <person name="Sherpa N."/>
            <person name="Shi L."/>
            <person name="Shih D."/>
            <person name="Sparrow T."/>
            <person name="Spaulding J."/>
            <person name="Stalker J."/>
            <person name="Stange-Thomann N."/>
            <person name="Stavropoulos S."/>
            <person name="Stone C."/>
            <person name="Strader C."/>
            <person name="Tesfaye S."/>
            <person name="Thomson T."/>
            <person name="Thoulutsang Y."/>
            <person name="Thoulutsang D."/>
            <person name="Topham K."/>
            <person name="Topping I."/>
            <person name="Tsamla T."/>
            <person name="Vassiliev H."/>
            <person name="Vo A."/>
            <person name="Wangchuk T."/>
            <person name="Wangdi T."/>
            <person name="Weiand M."/>
            <person name="Wilkinson J."/>
            <person name="Wilson A."/>
            <person name="Yadav S."/>
            <person name="Young G."/>
            <person name="Yu Q."/>
            <person name="Zembek L."/>
            <person name="Zhong D."/>
            <person name="Zimmer A."/>
            <person name="Zwirko Z."/>
            <person name="Jaffe D.B."/>
            <person name="Alvarez P."/>
            <person name="Brockman W."/>
            <person name="Butler J."/>
            <person name="Chin C."/>
            <person name="Gnerre S."/>
            <person name="Grabherr M."/>
            <person name="Kleber M."/>
            <person name="Mauceli E."/>
            <person name="MacCallum I."/>
        </authorList>
    </citation>
    <scope>NUCLEOTIDE SEQUENCE [LARGE SCALE GENOMIC DNA]</scope>
    <source>
        <strain evidence="4">Tucson 14030-0811.24</strain>
    </source>
</reference>
<evidence type="ECO:0000259" key="2">
    <source>
        <dbReference type="Pfam" id="PF16007"/>
    </source>
</evidence>
<dbReference type="OrthoDB" id="7871226at2759"/>
<name>B4NP96_DROWI</name>
<keyword evidence="4" id="KW-1185">Reference proteome</keyword>
<protein>
    <recommendedName>
        <fullName evidence="2">DUF4777 domain-containing protein</fullName>
    </recommendedName>
</protein>
<dbReference type="Pfam" id="PF16007">
    <property type="entry name" value="DUF4777"/>
    <property type="match status" value="1"/>
</dbReference>
<feature type="compositionally biased region" description="Gly residues" evidence="1">
    <location>
        <begin position="215"/>
        <end position="241"/>
    </location>
</feature>
<feature type="domain" description="DUF4777" evidence="2">
    <location>
        <begin position="253"/>
        <end position="316"/>
    </location>
</feature>
<dbReference type="EMBL" id="CH964291">
    <property type="protein sequence ID" value="EDW86336.2"/>
    <property type="molecule type" value="Genomic_DNA"/>
</dbReference>
<gene>
    <name evidence="3" type="primary">Dwil\GK17544</name>
    <name evidence="3" type="ORF">Dwil_GK17544</name>
</gene>
<accession>B4NP96</accession>
<feature type="compositionally biased region" description="Low complexity" evidence="1">
    <location>
        <begin position="76"/>
        <end position="90"/>
    </location>
</feature>
<dbReference type="InterPro" id="IPR031957">
    <property type="entry name" value="DUF4777"/>
</dbReference>